<organism evidence="3 4">
    <name type="scientific">Psychrobacillus soli</name>
    <dbReference type="NCBI Taxonomy" id="1543965"/>
    <lineage>
        <taxon>Bacteria</taxon>
        <taxon>Bacillati</taxon>
        <taxon>Bacillota</taxon>
        <taxon>Bacilli</taxon>
        <taxon>Bacillales</taxon>
        <taxon>Bacillaceae</taxon>
        <taxon>Psychrobacillus</taxon>
    </lineage>
</organism>
<dbReference type="Pfam" id="PF07963">
    <property type="entry name" value="N_methyl"/>
    <property type="match status" value="1"/>
</dbReference>
<dbReference type="RefSeq" id="WP_142607313.1">
    <property type="nucleotide sequence ID" value="NZ_VDGG01000017.1"/>
</dbReference>
<dbReference type="OrthoDB" id="2739293at2"/>
<name>A0A544TBR6_9BACI</name>
<keyword evidence="4" id="KW-1185">Reference proteome</keyword>
<comment type="subcellular location">
    <subcellularLocation>
        <location evidence="1">Cell surface</location>
    </subcellularLocation>
</comment>
<proteinExistence type="predicted"/>
<dbReference type="Proteomes" id="UP000318937">
    <property type="component" value="Unassembled WGS sequence"/>
</dbReference>
<dbReference type="AlphaFoldDB" id="A0A544TBR6"/>
<dbReference type="Gene3D" id="3.30.700.10">
    <property type="entry name" value="Glycoprotein, Type 4 Pilin"/>
    <property type="match status" value="1"/>
</dbReference>
<protein>
    <submittedName>
        <fullName evidence="3">Type II secretion system protein</fullName>
    </submittedName>
</protein>
<evidence type="ECO:0000313" key="4">
    <source>
        <dbReference type="Proteomes" id="UP000318937"/>
    </source>
</evidence>
<gene>
    <name evidence="3" type="ORF">FG383_10165</name>
</gene>
<dbReference type="EMBL" id="VDGG01000017">
    <property type="protein sequence ID" value="TQR14846.1"/>
    <property type="molecule type" value="Genomic_DNA"/>
</dbReference>
<dbReference type="GO" id="GO:0009986">
    <property type="term" value="C:cell surface"/>
    <property type="evidence" value="ECO:0007669"/>
    <property type="project" value="UniProtKB-SubCell"/>
</dbReference>
<reference evidence="3 4" key="1">
    <citation type="submission" date="2019-05" db="EMBL/GenBank/DDBJ databases">
        <title>Psychrobacillus vulpis sp. nov., a new species isolated from feces of a red fox that inhabits in The Tablas de Daimiel Natural Park, Albacete, Spain.</title>
        <authorList>
            <person name="Rodriguez M."/>
            <person name="Reina J.C."/>
            <person name="Bejar V."/>
            <person name="Llamas I."/>
        </authorList>
    </citation>
    <scope>NUCLEOTIDE SEQUENCE [LARGE SCALE GENOMIC DNA]</scope>
    <source>
        <strain evidence="3 4">NHI-2</strain>
    </source>
</reference>
<dbReference type="GO" id="GO:0030420">
    <property type="term" value="P:establishment of competence for transformation"/>
    <property type="evidence" value="ECO:0007669"/>
    <property type="project" value="UniProtKB-KW"/>
</dbReference>
<sequence length="148" mass="15690">MKKFKKIIKNQKGLTLIELLAVIVILGIVAAIAVPSIGNMINNSRDKAILAEASSILAGAKLAALDGVCDPEDSTKPCNETTISNFVEGITNTKANAAPTYSITRVSGVYSITFDKFADLNDNTKFLAVDDGTTANKITESNLNSLLK</sequence>
<dbReference type="NCBIfam" id="TIGR02532">
    <property type="entry name" value="IV_pilin_GFxxxE"/>
    <property type="match status" value="1"/>
</dbReference>
<keyword evidence="2" id="KW-0178">Competence</keyword>
<accession>A0A544TBR6</accession>
<dbReference type="PROSITE" id="PS00409">
    <property type="entry name" value="PROKAR_NTER_METHYL"/>
    <property type="match status" value="1"/>
</dbReference>
<comment type="caution">
    <text evidence="3">The sequence shown here is derived from an EMBL/GenBank/DDBJ whole genome shotgun (WGS) entry which is preliminary data.</text>
</comment>
<evidence type="ECO:0000256" key="2">
    <source>
        <dbReference type="ARBA" id="ARBA00023287"/>
    </source>
</evidence>
<evidence type="ECO:0000256" key="1">
    <source>
        <dbReference type="ARBA" id="ARBA00004241"/>
    </source>
</evidence>
<dbReference type="SUPFAM" id="SSF54523">
    <property type="entry name" value="Pili subunits"/>
    <property type="match status" value="1"/>
</dbReference>
<dbReference type="InterPro" id="IPR012902">
    <property type="entry name" value="N_methyl_site"/>
</dbReference>
<evidence type="ECO:0000313" key="3">
    <source>
        <dbReference type="EMBL" id="TQR14846.1"/>
    </source>
</evidence>
<dbReference type="InterPro" id="IPR045584">
    <property type="entry name" value="Pilin-like"/>
</dbReference>